<comment type="caution">
    <text evidence="2">The sequence shown here is derived from an EMBL/GenBank/DDBJ whole genome shotgun (WGS) entry which is preliminary data.</text>
</comment>
<gene>
    <name evidence="2" type="ORF">QFZ56_001264</name>
</gene>
<sequence>MFPPVRQAVNGRFPRSPLVNVKSSRGHGGRVALSGPNPACRRPVRGGVTEITTRGTYGMHGVKRLYAEKQMHA</sequence>
<protein>
    <submittedName>
        <fullName evidence="2">Uncharacterized protein</fullName>
    </submittedName>
</protein>
<accession>A0ABU0PWG3</accession>
<dbReference type="Proteomes" id="UP001243364">
    <property type="component" value="Unassembled WGS sequence"/>
</dbReference>
<evidence type="ECO:0000313" key="2">
    <source>
        <dbReference type="EMBL" id="MDQ0682301.1"/>
    </source>
</evidence>
<evidence type="ECO:0000256" key="1">
    <source>
        <dbReference type="SAM" id="MobiDB-lite"/>
    </source>
</evidence>
<reference evidence="2 3" key="1">
    <citation type="submission" date="2023-07" db="EMBL/GenBank/DDBJ databases">
        <title>Comparative genomics of wheat-associated soil bacteria to identify genetic determinants of phenazine resistance.</title>
        <authorList>
            <person name="Mouncey N."/>
        </authorList>
    </citation>
    <scope>NUCLEOTIDE SEQUENCE [LARGE SCALE GENOMIC DNA]</scope>
    <source>
        <strain evidence="2 3">W4I19-2</strain>
    </source>
</reference>
<proteinExistence type="predicted"/>
<keyword evidence="3" id="KW-1185">Reference proteome</keyword>
<feature type="region of interest" description="Disordered" evidence="1">
    <location>
        <begin position="1"/>
        <end position="44"/>
    </location>
</feature>
<name>A0ABU0PWG3_STRAH</name>
<evidence type="ECO:0000313" key="3">
    <source>
        <dbReference type="Proteomes" id="UP001243364"/>
    </source>
</evidence>
<organism evidence="2 3">
    <name type="scientific">Streptomyces achromogenes</name>
    <dbReference type="NCBI Taxonomy" id="67255"/>
    <lineage>
        <taxon>Bacteria</taxon>
        <taxon>Bacillati</taxon>
        <taxon>Actinomycetota</taxon>
        <taxon>Actinomycetes</taxon>
        <taxon>Kitasatosporales</taxon>
        <taxon>Streptomycetaceae</taxon>
        <taxon>Streptomyces</taxon>
    </lineage>
</organism>
<dbReference type="EMBL" id="JAUSYA010000001">
    <property type="protein sequence ID" value="MDQ0682301.1"/>
    <property type="molecule type" value="Genomic_DNA"/>
</dbReference>